<feature type="compositionally biased region" description="Pro residues" evidence="1">
    <location>
        <begin position="84"/>
        <end position="94"/>
    </location>
</feature>
<gene>
    <name evidence="3" type="ORF">UFOPK2579_01502</name>
</gene>
<evidence type="ECO:0000256" key="2">
    <source>
        <dbReference type="SAM" id="Phobius"/>
    </source>
</evidence>
<feature type="transmembrane region" description="Helical" evidence="2">
    <location>
        <begin position="109"/>
        <end position="129"/>
    </location>
</feature>
<evidence type="ECO:0000313" key="3">
    <source>
        <dbReference type="EMBL" id="CAB4712051.1"/>
    </source>
</evidence>
<protein>
    <submittedName>
        <fullName evidence="3">Unannotated protein</fullName>
    </submittedName>
</protein>
<feature type="transmembrane region" description="Helical" evidence="2">
    <location>
        <begin position="135"/>
        <end position="153"/>
    </location>
</feature>
<keyword evidence="2" id="KW-0812">Transmembrane</keyword>
<keyword evidence="2" id="KW-0472">Membrane</keyword>
<reference evidence="3" key="1">
    <citation type="submission" date="2020-05" db="EMBL/GenBank/DDBJ databases">
        <authorList>
            <person name="Chiriac C."/>
            <person name="Salcher M."/>
            <person name="Ghai R."/>
            <person name="Kavagutti S V."/>
        </authorList>
    </citation>
    <scope>NUCLEOTIDE SEQUENCE</scope>
</reference>
<feature type="region of interest" description="Disordered" evidence="1">
    <location>
        <begin position="1"/>
        <end position="94"/>
    </location>
</feature>
<evidence type="ECO:0000256" key="1">
    <source>
        <dbReference type="SAM" id="MobiDB-lite"/>
    </source>
</evidence>
<name>A0A6J6QJQ7_9ZZZZ</name>
<sequence>MATGREILALLAEPEPEPEPASAPRSRRLAALARTVATRSAAASRRQAEDDAVSTPEAPAEPARPAPSAAATFVQQSEEAAAAPAPPPVAAPAPPRDVTFAPVTGLRRALGLVLLASLAVTAVVGYAAYDTRSDANIGLTAIFGVLSVVLWAVRASSSVARLHLQGSQLEILSAAGRHVFDLSNPYTSIEVVGAPGRRGWRVLFHRRNMSPYEVTSSMVDPAQFMETLRYFRPEL</sequence>
<proteinExistence type="predicted"/>
<dbReference type="EMBL" id="CAEZXR010000176">
    <property type="protein sequence ID" value="CAB4712051.1"/>
    <property type="molecule type" value="Genomic_DNA"/>
</dbReference>
<accession>A0A6J6QJQ7</accession>
<feature type="compositionally biased region" description="Low complexity" evidence="1">
    <location>
        <begin position="54"/>
        <end position="72"/>
    </location>
</feature>
<dbReference type="AlphaFoldDB" id="A0A6J6QJQ7"/>
<feature type="compositionally biased region" description="Low complexity" evidence="1">
    <location>
        <begin position="20"/>
        <end position="45"/>
    </location>
</feature>
<keyword evidence="2" id="KW-1133">Transmembrane helix</keyword>
<organism evidence="3">
    <name type="scientific">freshwater metagenome</name>
    <dbReference type="NCBI Taxonomy" id="449393"/>
    <lineage>
        <taxon>unclassified sequences</taxon>
        <taxon>metagenomes</taxon>
        <taxon>ecological metagenomes</taxon>
    </lineage>
</organism>